<comment type="caution">
    <text evidence="2">The sequence shown here is derived from an EMBL/GenBank/DDBJ whole genome shotgun (WGS) entry which is preliminary data.</text>
</comment>
<name>A0A6N6JDZ7_9RHOB</name>
<evidence type="ECO:0000313" key="2">
    <source>
        <dbReference type="EMBL" id="GFE64364.1"/>
    </source>
</evidence>
<evidence type="ECO:0000313" key="3">
    <source>
        <dbReference type="Proteomes" id="UP000436822"/>
    </source>
</evidence>
<gene>
    <name evidence="2" type="ORF">KIN_14380</name>
</gene>
<sequence length="291" mass="32352">MDVLVSALDQQEEEQTEDFGEEDRQKEAIVAELENEFDYRSQALGEEYPFLLSDDAEELHLVRSWEDQRAVFYFVCLLSSHLVNSPFVTFDISTGMITRLRNEVFQIVSTLAMAGVSLGPSVSIGWPRNSDETILEVLRRASAGHAGFNARAAAHPEVANPHDKDGGMDVISWRSAYRPPPLNLYFGQVASGADWKGKSAANKAKSFKAKFIELGPLGNEDYTTLTPLRIADEPLWKREHADHGSIVDRTMLPTLAYSGMQLAADGVMVDEAENLPTVLQWVADYRTEALS</sequence>
<dbReference type="AlphaFoldDB" id="A0A6N6JDZ7"/>
<dbReference type="EMBL" id="BLJE01000002">
    <property type="protein sequence ID" value="GFE64364.1"/>
    <property type="molecule type" value="Genomic_DNA"/>
</dbReference>
<protein>
    <submittedName>
        <fullName evidence="2">Uncharacterized protein</fullName>
    </submittedName>
</protein>
<proteinExistence type="predicted"/>
<keyword evidence="3" id="KW-1185">Reference proteome</keyword>
<feature type="region of interest" description="Disordered" evidence="1">
    <location>
        <begin position="1"/>
        <end position="22"/>
    </location>
</feature>
<feature type="compositionally biased region" description="Acidic residues" evidence="1">
    <location>
        <begin position="10"/>
        <end position="21"/>
    </location>
</feature>
<accession>A0A6N6JDZ7</accession>
<dbReference type="Proteomes" id="UP000436822">
    <property type="component" value="Unassembled WGS sequence"/>
</dbReference>
<reference evidence="2 3" key="1">
    <citation type="submission" date="2019-12" db="EMBL/GenBank/DDBJ databases">
        <title>Litoreibacter badius sp. nov., a novel bacteriochlorophyll a-containing bacterium in the genus Litoreibacter.</title>
        <authorList>
            <person name="Kanamuro M."/>
            <person name="Takabe Y."/>
            <person name="Mori K."/>
            <person name="Takaichi S."/>
            <person name="Hanada S."/>
        </authorList>
    </citation>
    <scope>NUCLEOTIDE SEQUENCE [LARGE SCALE GENOMIC DNA]</scope>
    <source>
        <strain evidence="2 3">K6</strain>
    </source>
</reference>
<organism evidence="2 3">
    <name type="scientific">Litoreibacter roseus</name>
    <dbReference type="NCBI Taxonomy" id="2601869"/>
    <lineage>
        <taxon>Bacteria</taxon>
        <taxon>Pseudomonadati</taxon>
        <taxon>Pseudomonadota</taxon>
        <taxon>Alphaproteobacteria</taxon>
        <taxon>Rhodobacterales</taxon>
        <taxon>Roseobacteraceae</taxon>
        <taxon>Litoreibacter</taxon>
    </lineage>
</organism>
<evidence type="ECO:0000256" key="1">
    <source>
        <dbReference type="SAM" id="MobiDB-lite"/>
    </source>
</evidence>